<evidence type="ECO:0008006" key="2">
    <source>
        <dbReference type="Google" id="ProtNLM"/>
    </source>
</evidence>
<dbReference type="EMBL" id="UINC01118317">
    <property type="protein sequence ID" value="SVC91368.1"/>
    <property type="molecule type" value="Genomic_DNA"/>
</dbReference>
<accession>A0A382R2R5</accession>
<evidence type="ECO:0000313" key="1">
    <source>
        <dbReference type="EMBL" id="SVC91368.1"/>
    </source>
</evidence>
<feature type="non-terminal residue" evidence="1">
    <location>
        <position position="200"/>
    </location>
</feature>
<reference evidence="1" key="1">
    <citation type="submission" date="2018-05" db="EMBL/GenBank/DDBJ databases">
        <authorList>
            <person name="Lanie J.A."/>
            <person name="Ng W.-L."/>
            <person name="Kazmierczak K.M."/>
            <person name="Andrzejewski T.M."/>
            <person name="Davidsen T.M."/>
            <person name="Wayne K.J."/>
            <person name="Tettelin H."/>
            <person name="Glass J.I."/>
            <person name="Rusch D."/>
            <person name="Podicherti R."/>
            <person name="Tsui H.-C.T."/>
            <person name="Winkler M.E."/>
        </authorList>
    </citation>
    <scope>NUCLEOTIDE SEQUENCE</scope>
</reference>
<protein>
    <recommendedName>
        <fullName evidence="2">N-acetyltransferase domain-containing protein</fullName>
    </recommendedName>
</protein>
<proteinExistence type="predicted"/>
<gene>
    <name evidence="1" type="ORF">METZ01_LOCUS344222</name>
</gene>
<name>A0A382R2R5_9ZZZZ</name>
<sequence>MLEISKQLDKTINNWINHHAPNLENIESGIYISEFDDSNSDKRASKIWIFEYNNSLYLSLNKNVKEDLLKLIKKTPRDFLFSDYGKYEISKITHDYGYYVWGPTWELFAEEKDWIDINLHEVEILSGDEIKDQLDFKTFWHNYVDCIKGFVIKKNNKIIAAATLLDIGGGFVEIGVDSDQSVSIAGLGSTVYSAAGRWAF</sequence>
<organism evidence="1">
    <name type="scientific">marine metagenome</name>
    <dbReference type="NCBI Taxonomy" id="408172"/>
    <lineage>
        <taxon>unclassified sequences</taxon>
        <taxon>metagenomes</taxon>
        <taxon>ecological metagenomes</taxon>
    </lineage>
</organism>
<dbReference type="AlphaFoldDB" id="A0A382R2R5"/>